<evidence type="ECO:0000256" key="3">
    <source>
        <dbReference type="ARBA" id="ARBA00023774"/>
    </source>
</evidence>
<comment type="subcellular location">
    <subcellularLocation>
        <location evidence="4">Membrane</location>
    </subcellularLocation>
</comment>
<feature type="region of interest" description="Disordered" evidence="5">
    <location>
        <begin position="1"/>
        <end position="23"/>
    </location>
</feature>
<keyword evidence="2 4" id="KW-0106">Calcium</keyword>
<evidence type="ECO:0000313" key="8">
    <source>
        <dbReference type="Proteomes" id="UP000321393"/>
    </source>
</evidence>
<dbReference type="CDD" id="cd00051">
    <property type="entry name" value="EFh"/>
    <property type="match status" value="2"/>
</dbReference>
<evidence type="ECO:0000313" key="7">
    <source>
        <dbReference type="EMBL" id="KAA0048888.1"/>
    </source>
</evidence>
<dbReference type="InterPro" id="IPR018247">
    <property type="entry name" value="EF_Hand_1_Ca_BS"/>
</dbReference>
<dbReference type="EMBL" id="SSTE01012362">
    <property type="protein sequence ID" value="KAA0048888.1"/>
    <property type="molecule type" value="Genomic_DNA"/>
</dbReference>
<feature type="domain" description="EF-hand" evidence="6">
    <location>
        <begin position="153"/>
        <end position="188"/>
    </location>
</feature>
<dbReference type="InterPro" id="IPR002048">
    <property type="entry name" value="EF_hand_dom"/>
</dbReference>
<evidence type="ECO:0000256" key="1">
    <source>
        <dbReference type="ARBA" id="ARBA00022737"/>
    </source>
</evidence>
<keyword evidence="4" id="KW-0472">Membrane</keyword>
<feature type="domain" description="EF-hand" evidence="6">
    <location>
        <begin position="109"/>
        <end position="144"/>
    </location>
</feature>
<reference evidence="7 8" key="1">
    <citation type="submission" date="2019-08" db="EMBL/GenBank/DDBJ databases">
        <title>Draft genome sequences of two oriental melons (Cucumis melo L. var makuwa).</title>
        <authorList>
            <person name="Kwon S.-Y."/>
        </authorList>
    </citation>
    <scope>NUCLEOTIDE SEQUENCE [LARGE SCALE GENOMIC DNA]</scope>
    <source>
        <strain evidence="8">cv. SW 3</strain>
        <tissue evidence="7">Leaf</tissue>
    </source>
</reference>
<dbReference type="InterPro" id="IPR045198">
    <property type="entry name" value="CNBL1-10"/>
</dbReference>
<comment type="subunit">
    <text evidence="4">Homodimer. Interacts with CIPK.</text>
</comment>
<dbReference type="PANTHER" id="PTHR23056:SF105">
    <property type="entry name" value="CALCINEURIN B-LIKE PROTEIN"/>
    <property type="match status" value="1"/>
</dbReference>
<dbReference type="PROSITE" id="PS00018">
    <property type="entry name" value="EF_HAND_1"/>
    <property type="match status" value="1"/>
</dbReference>
<dbReference type="OrthoDB" id="191686at2759"/>
<dbReference type="GO" id="GO:0019900">
    <property type="term" value="F:kinase binding"/>
    <property type="evidence" value="ECO:0007669"/>
    <property type="project" value="UniProtKB-UniRule"/>
</dbReference>
<proteinExistence type="inferred from homology"/>
<keyword evidence="1 4" id="KW-0677">Repeat</keyword>
<sequence>MGCKISKSAPLEESTPYNSLHDRSALASDTPFSESEIESLHNLFQKLSDSVIKDGLIHKEELRLAIFKNVNERNLFLDRIFDLFDANKNGRIGFEEFVKTLSVFHPNTPKAVKIAHAFKLYDLRHTGFIEREEVSKMVLALLSESDLVLPDDVVKMIVDKTFDEADAKGDGKIDEEEWKAYVAQNPSLLKHMTIPYLMRRSMVSQDICFINGKHHTRLTYEGSQNPCLDRWLKQFTNTISFAAAETGSRSFAPMILQFEFHFREHLIHQSVPGEEDISTRSSMIEFRHFG</sequence>
<feature type="domain" description="EF-hand" evidence="6">
    <location>
        <begin position="72"/>
        <end position="107"/>
    </location>
</feature>
<dbReference type="InterPro" id="IPR011992">
    <property type="entry name" value="EF-hand-dom_pair"/>
</dbReference>
<evidence type="ECO:0000256" key="4">
    <source>
        <dbReference type="RuleBase" id="RU369080"/>
    </source>
</evidence>
<dbReference type="PROSITE" id="PS50222">
    <property type="entry name" value="EF_HAND_2"/>
    <property type="match status" value="3"/>
</dbReference>
<dbReference type="FunFam" id="1.10.238.10:FF:000073">
    <property type="entry name" value="calcineurin B-like protein 3"/>
    <property type="match status" value="1"/>
</dbReference>
<organism evidence="7 8">
    <name type="scientific">Cucumis melo var. makuwa</name>
    <name type="common">Oriental melon</name>
    <dbReference type="NCBI Taxonomy" id="1194695"/>
    <lineage>
        <taxon>Eukaryota</taxon>
        <taxon>Viridiplantae</taxon>
        <taxon>Streptophyta</taxon>
        <taxon>Embryophyta</taxon>
        <taxon>Tracheophyta</taxon>
        <taxon>Spermatophyta</taxon>
        <taxon>Magnoliopsida</taxon>
        <taxon>eudicotyledons</taxon>
        <taxon>Gunneridae</taxon>
        <taxon>Pentapetalae</taxon>
        <taxon>rosids</taxon>
        <taxon>fabids</taxon>
        <taxon>Cucurbitales</taxon>
        <taxon>Cucurbitaceae</taxon>
        <taxon>Benincaseae</taxon>
        <taxon>Cucumis</taxon>
    </lineage>
</organism>
<name>A0A5A7U0Z9_CUCMM</name>
<dbReference type="PRINTS" id="PR00450">
    <property type="entry name" value="RECOVERIN"/>
</dbReference>
<keyword evidence="4" id="KW-0479">Metal-binding</keyword>
<evidence type="ECO:0000256" key="2">
    <source>
        <dbReference type="ARBA" id="ARBA00022837"/>
    </source>
</evidence>
<dbReference type="GO" id="GO:0019722">
    <property type="term" value="P:calcium-mediated signaling"/>
    <property type="evidence" value="ECO:0007669"/>
    <property type="project" value="UniProtKB-UniRule"/>
</dbReference>
<dbReference type="Pfam" id="PF00036">
    <property type="entry name" value="EF-hand_1"/>
    <property type="match status" value="1"/>
</dbReference>
<accession>A0A5A7U0Z9</accession>
<evidence type="ECO:0000256" key="5">
    <source>
        <dbReference type="SAM" id="MobiDB-lite"/>
    </source>
</evidence>
<dbReference type="PANTHER" id="PTHR23056">
    <property type="entry name" value="CALCINEURIN B"/>
    <property type="match status" value="1"/>
</dbReference>
<dbReference type="SUPFAM" id="SSF47473">
    <property type="entry name" value="EF-hand"/>
    <property type="match status" value="1"/>
</dbReference>
<evidence type="ECO:0000259" key="6">
    <source>
        <dbReference type="PROSITE" id="PS50222"/>
    </source>
</evidence>
<comment type="function">
    <text evidence="4">Acts as a calcium sensor. CBL proteins interact with CIPK serine-threonine protein kinases. Binding of a CBL protein to the regulatory NAF domain of a CIPK protein lead to the activation of the kinase in a calcium-dependent manner.</text>
</comment>
<dbReference type="Proteomes" id="UP000321393">
    <property type="component" value="Unassembled WGS sequence"/>
</dbReference>
<dbReference type="GO" id="GO:0016020">
    <property type="term" value="C:membrane"/>
    <property type="evidence" value="ECO:0007669"/>
    <property type="project" value="UniProtKB-SubCell"/>
</dbReference>
<dbReference type="SMART" id="SM00054">
    <property type="entry name" value="EFh"/>
    <property type="match status" value="3"/>
</dbReference>
<dbReference type="GO" id="GO:0005509">
    <property type="term" value="F:calcium ion binding"/>
    <property type="evidence" value="ECO:0007669"/>
    <property type="project" value="UniProtKB-UniRule"/>
</dbReference>
<protein>
    <recommendedName>
        <fullName evidence="4">Calcineurin B-like protein</fullName>
    </recommendedName>
</protein>
<dbReference type="Pfam" id="PF13499">
    <property type="entry name" value="EF-hand_7"/>
    <property type="match status" value="1"/>
</dbReference>
<gene>
    <name evidence="7" type="ORF">E6C27_scaffold171G001030</name>
</gene>
<dbReference type="AlphaFoldDB" id="A0A5A7U0Z9"/>
<comment type="caution">
    <text evidence="7">The sequence shown here is derived from an EMBL/GenBank/DDBJ whole genome shotgun (WGS) entry which is preliminary data.</text>
</comment>
<comment type="similarity">
    <text evidence="3 4">Belongs to the calcineurin regulatory subunit family.</text>
</comment>
<dbReference type="STRING" id="1194695.A0A5A7U0Z9"/>
<dbReference type="Gene3D" id="1.10.238.10">
    <property type="entry name" value="EF-hand"/>
    <property type="match status" value="1"/>
</dbReference>